<feature type="transmembrane region" description="Helical" evidence="6">
    <location>
        <begin position="434"/>
        <end position="454"/>
    </location>
</feature>
<dbReference type="SUPFAM" id="SSF103473">
    <property type="entry name" value="MFS general substrate transporter"/>
    <property type="match status" value="1"/>
</dbReference>
<dbReference type="GO" id="GO:0022857">
    <property type="term" value="F:transmembrane transporter activity"/>
    <property type="evidence" value="ECO:0007669"/>
    <property type="project" value="InterPro"/>
</dbReference>
<feature type="transmembrane region" description="Helical" evidence="6">
    <location>
        <begin position="86"/>
        <end position="103"/>
    </location>
</feature>
<name>A0A927FIE3_9BURK</name>
<keyword evidence="4 6" id="KW-1133">Transmembrane helix</keyword>
<evidence type="ECO:0000256" key="4">
    <source>
        <dbReference type="ARBA" id="ARBA00022989"/>
    </source>
</evidence>
<comment type="caution">
    <text evidence="7">The sequence shown here is derived from an EMBL/GenBank/DDBJ whole genome shotgun (WGS) entry which is preliminary data.</text>
</comment>
<dbReference type="AlphaFoldDB" id="A0A927FIE3"/>
<feature type="transmembrane region" description="Helical" evidence="6">
    <location>
        <begin position="186"/>
        <end position="207"/>
    </location>
</feature>
<dbReference type="Proteomes" id="UP000647424">
    <property type="component" value="Unassembled WGS sequence"/>
</dbReference>
<accession>A0A927FIE3</accession>
<keyword evidence="2" id="KW-0813">Transport</keyword>
<dbReference type="InterPro" id="IPR036259">
    <property type="entry name" value="MFS_trans_sf"/>
</dbReference>
<evidence type="ECO:0000313" key="8">
    <source>
        <dbReference type="Proteomes" id="UP000647424"/>
    </source>
</evidence>
<evidence type="ECO:0000313" key="7">
    <source>
        <dbReference type="EMBL" id="MBD8051960.1"/>
    </source>
</evidence>
<proteinExistence type="predicted"/>
<dbReference type="PANTHER" id="PTHR19432">
    <property type="entry name" value="SUGAR TRANSPORTER"/>
    <property type="match status" value="1"/>
</dbReference>
<dbReference type="InterPro" id="IPR011701">
    <property type="entry name" value="MFS"/>
</dbReference>
<evidence type="ECO:0000256" key="6">
    <source>
        <dbReference type="SAM" id="Phobius"/>
    </source>
</evidence>
<protein>
    <submittedName>
        <fullName evidence="7">MFS transporter</fullName>
    </submittedName>
</protein>
<dbReference type="GO" id="GO:0016020">
    <property type="term" value="C:membrane"/>
    <property type="evidence" value="ECO:0007669"/>
    <property type="project" value="UniProtKB-SubCell"/>
</dbReference>
<keyword evidence="8" id="KW-1185">Reference proteome</keyword>
<feature type="transmembrane region" description="Helical" evidence="6">
    <location>
        <begin position="147"/>
        <end position="171"/>
    </location>
</feature>
<dbReference type="PANTHER" id="PTHR19432:SF35">
    <property type="entry name" value="SOLUTE CARRIER FAMILY 45 MEMBER 3 ISOFORM X1"/>
    <property type="match status" value="1"/>
</dbReference>
<feature type="transmembrane region" description="Helical" evidence="6">
    <location>
        <begin position="293"/>
        <end position="313"/>
    </location>
</feature>
<keyword evidence="5 6" id="KW-0472">Membrane</keyword>
<evidence type="ECO:0000256" key="1">
    <source>
        <dbReference type="ARBA" id="ARBA00004141"/>
    </source>
</evidence>
<feature type="transmembrane region" description="Helical" evidence="6">
    <location>
        <begin position="325"/>
        <end position="351"/>
    </location>
</feature>
<sequence length="471" mass="51742">MSNLSTPLSPPRLSMGQILQMNVGFLGLQFSFGLQQSSMGPIYSYLGADEASLPLLSLAGPVTGLLVQPIVGAMSDRTASRWGRRTPYFLIGAILCSLSLFAMPYSSALWMAASLLWILDAANNITMEPYRAYVGDRLPKDQHPAGYIIQSAFTGLAQTLAYLSPALLVWLGMSKDAVGGNHIPQFIFWSFMFGALISVTTIFWSIWRVPELPLTPEQLTRIQAQKQGFGATLREIWDAIKEMPVPMRQMAWMKLFQWMAMGWYWQYVTYAISRSLFGTSDAGSEGFRDAVLINSQVGAFFNVVSFITALFMVRYTQRFGAAKVHAFCLVMSGLGMLLLPHLTAEVVAAWWPASMASLMPKLASEYWLFLPAVGVGLGWASIMGNPYVMLARSVPPERTGVYMGIFNMFIVIPLMLGGFIVSQLYNRVFAGDPRYVLMTAGVLMLLAALATLRVKVPEGDVPAMAPAGAGH</sequence>
<reference evidence="7" key="1">
    <citation type="submission" date="2020-09" db="EMBL/GenBank/DDBJ databases">
        <title>Genome seq and assembly of Limnohabitants sp.</title>
        <authorList>
            <person name="Chhetri G."/>
        </authorList>
    </citation>
    <scope>NUCLEOTIDE SEQUENCE</scope>
    <source>
        <strain evidence="7">JUR4</strain>
    </source>
</reference>
<comment type="subcellular location">
    <subcellularLocation>
        <location evidence="1">Membrane</location>
        <topology evidence="1">Multi-pass membrane protein</topology>
    </subcellularLocation>
</comment>
<feature type="transmembrane region" description="Helical" evidence="6">
    <location>
        <begin position="366"/>
        <end position="388"/>
    </location>
</feature>
<feature type="transmembrane region" description="Helical" evidence="6">
    <location>
        <begin position="400"/>
        <end position="422"/>
    </location>
</feature>
<keyword evidence="3 6" id="KW-0812">Transmembrane</keyword>
<gene>
    <name evidence="7" type="ORF">IC609_15595</name>
</gene>
<organism evidence="7 8">
    <name type="scientific">Limnohabitans radicicola</name>
    <dbReference type="NCBI Taxonomy" id="2771427"/>
    <lineage>
        <taxon>Bacteria</taxon>
        <taxon>Pseudomonadati</taxon>
        <taxon>Pseudomonadota</taxon>
        <taxon>Betaproteobacteria</taxon>
        <taxon>Burkholderiales</taxon>
        <taxon>Comamonadaceae</taxon>
        <taxon>Limnohabitans</taxon>
    </lineage>
</organism>
<evidence type="ECO:0000256" key="5">
    <source>
        <dbReference type="ARBA" id="ARBA00023136"/>
    </source>
</evidence>
<evidence type="ECO:0000256" key="2">
    <source>
        <dbReference type="ARBA" id="ARBA00022448"/>
    </source>
</evidence>
<feature type="transmembrane region" description="Helical" evidence="6">
    <location>
        <begin position="55"/>
        <end position="74"/>
    </location>
</feature>
<dbReference type="EMBL" id="JACYFT010000005">
    <property type="protein sequence ID" value="MBD8051960.1"/>
    <property type="molecule type" value="Genomic_DNA"/>
</dbReference>
<dbReference type="Pfam" id="PF07690">
    <property type="entry name" value="MFS_1"/>
    <property type="match status" value="1"/>
</dbReference>
<evidence type="ECO:0000256" key="3">
    <source>
        <dbReference type="ARBA" id="ARBA00022692"/>
    </source>
</evidence>
<dbReference type="Gene3D" id="1.20.1250.20">
    <property type="entry name" value="MFS general substrate transporter like domains"/>
    <property type="match status" value="1"/>
</dbReference>